<proteinExistence type="inferred from homology"/>
<comment type="caution">
    <text evidence="11">The sequence shown here is derived from an EMBL/GenBank/DDBJ whole genome shotgun (WGS) entry which is preliminary data.</text>
</comment>
<evidence type="ECO:0000256" key="7">
    <source>
        <dbReference type="RuleBase" id="RU365070"/>
    </source>
</evidence>
<evidence type="ECO:0000259" key="9">
    <source>
        <dbReference type="Pfam" id="PF06862"/>
    </source>
</evidence>
<keyword evidence="7" id="KW-0698">rRNA processing</keyword>
<evidence type="ECO:0000256" key="3">
    <source>
        <dbReference type="ARBA" id="ARBA00009223"/>
    </source>
</evidence>
<feature type="compositionally biased region" description="Acidic residues" evidence="8">
    <location>
        <begin position="52"/>
        <end position="73"/>
    </location>
</feature>
<keyword evidence="5 7" id="KW-0539">Nucleus</keyword>
<evidence type="ECO:0000313" key="11">
    <source>
        <dbReference type="EMBL" id="CCA70133.1"/>
    </source>
</evidence>
<name>G4TFQ2_SERID</name>
<comment type="subcellular location">
    <subcellularLocation>
        <location evidence="2 7">Nucleus</location>
        <location evidence="2 7">Nucleolus</location>
    </subcellularLocation>
</comment>
<keyword evidence="12" id="KW-1185">Reference proteome</keyword>
<feature type="domain" description="UTP25 C-terminal" evidence="9">
    <location>
        <begin position="446"/>
        <end position="622"/>
    </location>
</feature>
<evidence type="ECO:0000256" key="2">
    <source>
        <dbReference type="ARBA" id="ARBA00004604"/>
    </source>
</evidence>
<dbReference type="STRING" id="1109443.G4TFQ2"/>
<dbReference type="Pfam" id="PF22916">
    <property type="entry name" value="UTP25_NTPase-like"/>
    <property type="match status" value="1"/>
</dbReference>
<dbReference type="Proteomes" id="UP000007148">
    <property type="component" value="Unassembled WGS sequence"/>
</dbReference>
<dbReference type="FunCoup" id="G4TFQ2">
    <property type="interactions" value="716"/>
</dbReference>
<dbReference type="Pfam" id="PF06862">
    <property type="entry name" value="Utp25_C"/>
    <property type="match status" value="1"/>
</dbReference>
<dbReference type="EMBL" id="CAFZ01000073">
    <property type="protein sequence ID" value="CCA70133.1"/>
    <property type="molecule type" value="Genomic_DNA"/>
</dbReference>
<dbReference type="PANTHER" id="PTHR12933">
    <property type="entry name" value="ORF PROTEIN-RELATED"/>
    <property type="match status" value="1"/>
</dbReference>
<evidence type="ECO:0000256" key="5">
    <source>
        <dbReference type="ARBA" id="ARBA00023242"/>
    </source>
</evidence>
<dbReference type="eggNOG" id="KOG2340">
    <property type="taxonomic scope" value="Eukaryota"/>
</dbReference>
<evidence type="ECO:0000256" key="6">
    <source>
        <dbReference type="ARBA" id="ARBA00023274"/>
    </source>
</evidence>
<dbReference type="HOGENOM" id="CLU_018705_3_0_1"/>
<dbReference type="InterPro" id="IPR010678">
    <property type="entry name" value="UTP25"/>
</dbReference>
<sequence>MTTTSTTTRLLTLLNVSALKTRKRKREDEEESAPLPPTKKLNAKRVVQIEAAEVEEDGGEEEGDDDDEGLMDEDKEIQETEDPYNAHFSAEPKCLSTSAKEAVDKRRWTTSKRSVGKLGEAVLSIPEGSEDVKCNGDGLLDKLRSQMSTQSDGNKGEAALQKDLLSCIGSYQDLYVTKHDVKTRSLYRDVLSLHMLNHIMKIRRRVLKNNEKLSNAPKDAEPSDSNAYLDQGFVRPSVLVLLPFRSSAFHWVTAFLQHTPEHQVENKARFRNEFSLPPGADDKLLSAPQGTYPDDHVANMAGNIDDFFRIGLKFTRKSIKLFADFYSSDIIFASPLGLRELIEKEKSADYLSSIEILIVDQLDVLTMQNWNHIQLVFKHLNAMPKQSHDTDFSRIKPWYLDGNAAYLRQSILLSAYETPDTRALYNKNLLNVAGKLRLEAAWPAVQVPAGVRQNFVKFECGSPQVEIDKRFEYFAKQLFPSLLKSAVQSSNTVIFIPSYFDYTRVRSWLKKQDNVTFTVLSEDSDNRAISRSRQAFFAGTKAMLLVTERFHFFRRYKIRGIRNVVFYAPPDHSQFYGEFLSYPFLDEGVLPEDVTCKVLFSKYDYMRLERIVGSAEVANLMNA</sequence>
<dbReference type="GO" id="GO:0032040">
    <property type="term" value="C:small-subunit processome"/>
    <property type="evidence" value="ECO:0007669"/>
    <property type="project" value="TreeGrafter"/>
</dbReference>
<accession>G4TFQ2</accession>
<gene>
    <name evidence="11" type="ORF">PIIN_04072</name>
</gene>
<comment type="subunit">
    <text evidence="7">Component of the ribosomal small subunit (SSU) processome composed of at least 40 protein subunits and snoRNA U3.</text>
</comment>
<evidence type="ECO:0000313" key="12">
    <source>
        <dbReference type="Proteomes" id="UP000007148"/>
    </source>
</evidence>
<keyword evidence="6 7" id="KW-0687">Ribonucleoprotein</keyword>
<feature type="domain" description="UTP25 NTP hydrolase-like" evidence="10">
    <location>
        <begin position="171"/>
        <end position="435"/>
    </location>
</feature>
<dbReference type="InterPro" id="IPR053940">
    <property type="entry name" value="UTP25_NTPase-like"/>
</dbReference>
<evidence type="ECO:0000256" key="4">
    <source>
        <dbReference type="ARBA" id="ARBA00015422"/>
    </source>
</evidence>
<dbReference type="OrthoDB" id="10264378at2759"/>
<evidence type="ECO:0000259" key="10">
    <source>
        <dbReference type="Pfam" id="PF22916"/>
    </source>
</evidence>
<feature type="region of interest" description="Disordered" evidence="8">
    <location>
        <begin position="18"/>
        <end position="73"/>
    </location>
</feature>
<comment type="similarity">
    <text evidence="3 7">Belongs to the UTP25 family.</text>
</comment>
<reference evidence="11 12" key="1">
    <citation type="journal article" date="2011" name="PLoS Pathog.">
        <title>Endophytic Life Strategies Decoded by Genome and Transcriptome Analyses of the Mutualistic Root Symbiont Piriformospora indica.</title>
        <authorList>
            <person name="Zuccaro A."/>
            <person name="Lahrmann U."/>
            <person name="Guldener U."/>
            <person name="Langen G."/>
            <person name="Pfiffi S."/>
            <person name="Biedenkopf D."/>
            <person name="Wong P."/>
            <person name="Samans B."/>
            <person name="Grimm C."/>
            <person name="Basiewicz M."/>
            <person name="Murat C."/>
            <person name="Martin F."/>
            <person name="Kogel K.H."/>
        </authorList>
    </citation>
    <scope>NUCLEOTIDE SEQUENCE [LARGE SCALE GENOMIC DNA]</scope>
    <source>
        <strain evidence="11 12">DSM 11827</strain>
    </source>
</reference>
<evidence type="ECO:0000256" key="1">
    <source>
        <dbReference type="ARBA" id="ARBA00002883"/>
    </source>
</evidence>
<dbReference type="AlphaFoldDB" id="G4TFQ2"/>
<dbReference type="GO" id="GO:0019843">
    <property type="term" value="F:rRNA binding"/>
    <property type="evidence" value="ECO:0007669"/>
    <property type="project" value="TreeGrafter"/>
</dbReference>
<organism evidence="11 12">
    <name type="scientific">Serendipita indica (strain DSM 11827)</name>
    <name type="common">Root endophyte fungus</name>
    <name type="synonym">Piriformospora indica</name>
    <dbReference type="NCBI Taxonomy" id="1109443"/>
    <lineage>
        <taxon>Eukaryota</taxon>
        <taxon>Fungi</taxon>
        <taxon>Dikarya</taxon>
        <taxon>Basidiomycota</taxon>
        <taxon>Agaricomycotina</taxon>
        <taxon>Agaricomycetes</taxon>
        <taxon>Sebacinales</taxon>
        <taxon>Serendipitaceae</taxon>
        <taxon>Serendipita</taxon>
    </lineage>
</organism>
<dbReference type="GO" id="GO:0000462">
    <property type="term" value="P:maturation of SSU-rRNA from tricistronic rRNA transcript (SSU-rRNA, 5.8S rRNA, LSU-rRNA)"/>
    <property type="evidence" value="ECO:0007669"/>
    <property type="project" value="TreeGrafter"/>
</dbReference>
<dbReference type="InParanoid" id="G4TFQ2"/>
<dbReference type="PANTHER" id="PTHR12933:SF0">
    <property type="entry name" value="U3 SMALL NUCLEOLAR RNA-ASSOCIATED PROTEIN 25 HOMOLOG"/>
    <property type="match status" value="1"/>
</dbReference>
<evidence type="ECO:0000256" key="8">
    <source>
        <dbReference type="SAM" id="MobiDB-lite"/>
    </source>
</evidence>
<protein>
    <recommendedName>
        <fullName evidence="4 7">U3 small nucleolar RNA-associated protein 25</fullName>
        <shortName evidence="7">U3 snoRNA-associated protein 25</shortName>
    </recommendedName>
</protein>
<keyword evidence="7" id="KW-0690">Ribosome biogenesis</keyword>
<comment type="function">
    <text evidence="1 7">DEAD-box RNA helicase-like protein required for pre-18S rRNA processing, specifically at sites A0, A1, and A2.</text>
</comment>
<dbReference type="InterPro" id="IPR053939">
    <property type="entry name" value="UTP25_C"/>
</dbReference>
<dbReference type="GO" id="GO:0034511">
    <property type="term" value="F:U3 snoRNA binding"/>
    <property type="evidence" value="ECO:0007669"/>
    <property type="project" value="InterPro"/>
</dbReference>
<dbReference type="OMA" id="QDRGDTF"/>